<protein>
    <recommendedName>
        <fullName evidence="4">pectinesterase</fullName>
        <ecNumber evidence="4">3.1.1.11</ecNumber>
    </recommendedName>
</protein>
<accession>A0A444YCW7</accession>
<dbReference type="EMBL" id="SDMP01000017">
    <property type="protein sequence ID" value="RYQ99763.1"/>
    <property type="molecule type" value="Genomic_DNA"/>
</dbReference>
<gene>
    <name evidence="9" type="ORF">Ahy_B07g087763</name>
</gene>
<sequence length="100" mass="11605">MIGGILKKGFVENITIQRRTSPKNSNGFVFKNCNVFRNGTTFLKRLWRSYARVLFFNTSMSNIIQSPGWDSCKFSQHEDHIMFAEYDNFGPDSNTSKRIN</sequence>
<evidence type="ECO:0000313" key="9">
    <source>
        <dbReference type="EMBL" id="RYQ99763.1"/>
    </source>
</evidence>
<dbReference type="SUPFAM" id="SSF51126">
    <property type="entry name" value="Pectin lyase-like"/>
    <property type="match status" value="1"/>
</dbReference>
<dbReference type="PANTHER" id="PTHR31321">
    <property type="entry name" value="ACYL-COA THIOESTER HYDROLASE YBHC-RELATED"/>
    <property type="match status" value="1"/>
</dbReference>
<organism evidence="9 10">
    <name type="scientific">Arachis hypogaea</name>
    <name type="common">Peanut</name>
    <dbReference type="NCBI Taxonomy" id="3818"/>
    <lineage>
        <taxon>Eukaryota</taxon>
        <taxon>Viridiplantae</taxon>
        <taxon>Streptophyta</taxon>
        <taxon>Embryophyta</taxon>
        <taxon>Tracheophyta</taxon>
        <taxon>Spermatophyta</taxon>
        <taxon>Magnoliopsida</taxon>
        <taxon>eudicotyledons</taxon>
        <taxon>Gunneridae</taxon>
        <taxon>Pentapetalae</taxon>
        <taxon>rosids</taxon>
        <taxon>fabids</taxon>
        <taxon>Fabales</taxon>
        <taxon>Fabaceae</taxon>
        <taxon>Papilionoideae</taxon>
        <taxon>50 kb inversion clade</taxon>
        <taxon>dalbergioids sensu lato</taxon>
        <taxon>Dalbergieae</taxon>
        <taxon>Pterocarpus clade</taxon>
        <taxon>Arachis</taxon>
    </lineage>
</organism>
<keyword evidence="5" id="KW-0964">Secreted</keyword>
<comment type="subcellular location">
    <subcellularLocation>
        <location evidence="1">Secreted</location>
        <location evidence="1">Cell wall</location>
    </subcellularLocation>
</comment>
<evidence type="ECO:0000313" key="10">
    <source>
        <dbReference type="Proteomes" id="UP000289738"/>
    </source>
</evidence>
<keyword evidence="5" id="KW-0134">Cell wall</keyword>
<comment type="pathway">
    <text evidence="2">Glycan metabolism; pectin degradation; 2-dehydro-3-deoxy-D-gluconate from pectin: step 1/5.</text>
</comment>
<keyword evidence="7" id="KW-0063">Aspartyl esterase</keyword>
<dbReference type="GO" id="GO:0030599">
    <property type="term" value="F:pectinesterase activity"/>
    <property type="evidence" value="ECO:0007669"/>
    <property type="project" value="UniProtKB-EC"/>
</dbReference>
<dbReference type="Gene3D" id="2.160.20.10">
    <property type="entry name" value="Single-stranded right-handed beta-helix, Pectin lyase-like"/>
    <property type="match status" value="1"/>
</dbReference>
<evidence type="ECO:0000256" key="7">
    <source>
        <dbReference type="ARBA" id="ARBA00023085"/>
    </source>
</evidence>
<dbReference type="Proteomes" id="UP000289738">
    <property type="component" value="Chromosome B07"/>
</dbReference>
<dbReference type="PANTHER" id="PTHR31321:SF76">
    <property type="entry name" value="PECTINESTERASE 10-RELATED"/>
    <property type="match status" value="1"/>
</dbReference>
<dbReference type="Pfam" id="PF01095">
    <property type="entry name" value="Pectinesterase"/>
    <property type="match status" value="1"/>
</dbReference>
<dbReference type="InterPro" id="IPR012334">
    <property type="entry name" value="Pectin_lyas_fold"/>
</dbReference>
<evidence type="ECO:0000256" key="2">
    <source>
        <dbReference type="ARBA" id="ARBA00005184"/>
    </source>
</evidence>
<keyword evidence="10" id="KW-1185">Reference proteome</keyword>
<dbReference type="InterPro" id="IPR000070">
    <property type="entry name" value="Pectinesterase_cat"/>
</dbReference>
<evidence type="ECO:0000256" key="3">
    <source>
        <dbReference type="ARBA" id="ARBA00008891"/>
    </source>
</evidence>
<comment type="caution">
    <text evidence="9">The sequence shown here is derived from an EMBL/GenBank/DDBJ whole genome shotgun (WGS) entry which is preliminary data.</text>
</comment>
<dbReference type="STRING" id="3818.A0A444YCW7"/>
<evidence type="ECO:0000259" key="8">
    <source>
        <dbReference type="Pfam" id="PF01095"/>
    </source>
</evidence>
<dbReference type="GO" id="GO:0045490">
    <property type="term" value="P:pectin catabolic process"/>
    <property type="evidence" value="ECO:0007669"/>
    <property type="project" value="UniProtKB-UniPathway"/>
</dbReference>
<dbReference type="AlphaFoldDB" id="A0A444YCW7"/>
<evidence type="ECO:0000256" key="6">
    <source>
        <dbReference type="ARBA" id="ARBA00022801"/>
    </source>
</evidence>
<dbReference type="GO" id="GO:0042545">
    <property type="term" value="P:cell wall modification"/>
    <property type="evidence" value="ECO:0007669"/>
    <property type="project" value="InterPro"/>
</dbReference>
<evidence type="ECO:0000256" key="5">
    <source>
        <dbReference type="ARBA" id="ARBA00022512"/>
    </source>
</evidence>
<keyword evidence="6" id="KW-0378">Hydrolase</keyword>
<dbReference type="UniPathway" id="UPA00545">
    <property type="reaction ID" value="UER00823"/>
</dbReference>
<proteinExistence type="inferred from homology"/>
<feature type="domain" description="Pectinesterase catalytic" evidence="8">
    <location>
        <begin position="12"/>
        <end position="99"/>
    </location>
</feature>
<evidence type="ECO:0000256" key="1">
    <source>
        <dbReference type="ARBA" id="ARBA00004191"/>
    </source>
</evidence>
<dbReference type="EC" id="3.1.1.11" evidence="4"/>
<dbReference type="InterPro" id="IPR011050">
    <property type="entry name" value="Pectin_lyase_fold/virulence"/>
</dbReference>
<name>A0A444YCW7_ARAHY</name>
<reference evidence="9 10" key="1">
    <citation type="submission" date="2019-01" db="EMBL/GenBank/DDBJ databases">
        <title>Sequencing of cultivated peanut Arachis hypogaea provides insights into genome evolution and oil improvement.</title>
        <authorList>
            <person name="Chen X."/>
        </authorList>
    </citation>
    <scope>NUCLEOTIDE SEQUENCE [LARGE SCALE GENOMIC DNA]</scope>
    <source>
        <strain evidence="10">cv. Fuhuasheng</strain>
        <tissue evidence="9">Leaves</tissue>
    </source>
</reference>
<evidence type="ECO:0000256" key="4">
    <source>
        <dbReference type="ARBA" id="ARBA00013229"/>
    </source>
</evidence>
<comment type="similarity">
    <text evidence="3">Belongs to the pectinesterase family.</text>
</comment>